<evidence type="ECO:0000313" key="4">
    <source>
        <dbReference type="Proteomes" id="UP001633002"/>
    </source>
</evidence>
<dbReference type="Pfam" id="PF02037">
    <property type="entry name" value="SAP"/>
    <property type="match status" value="1"/>
</dbReference>
<evidence type="ECO:0000256" key="1">
    <source>
        <dbReference type="SAM" id="MobiDB-lite"/>
    </source>
</evidence>
<dbReference type="Gene3D" id="1.10.720.30">
    <property type="entry name" value="SAP domain"/>
    <property type="match status" value="1"/>
</dbReference>
<accession>A0ABD3H7Q9</accession>
<dbReference type="InterPro" id="IPR003034">
    <property type="entry name" value="SAP_dom"/>
</dbReference>
<dbReference type="SUPFAM" id="SSF68906">
    <property type="entry name" value="SAP domain"/>
    <property type="match status" value="1"/>
</dbReference>
<evidence type="ECO:0000313" key="3">
    <source>
        <dbReference type="EMBL" id="KAL3686851.1"/>
    </source>
</evidence>
<evidence type="ECO:0000259" key="2">
    <source>
        <dbReference type="PROSITE" id="PS50800"/>
    </source>
</evidence>
<name>A0ABD3H7Q9_9MARC</name>
<comment type="caution">
    <text evidence="3">The sequence shown here is derived from an EMBL/GenBank/DDBJ whole genome shotgun (WGS) entry which is preliminary data.</text>
</comment>
<feature type="region of interest" description="Disordered" evidence="1">
    <location>
        <begin position="1"/>
        <end position="21"/>
    </location>
</feature>
<sequence>MPPRPRYPSKLSQTPKSGMGAQYEDETHIDDIVMEEVGHIGDESEGASELDVLDLTQVLDSQVQAGREHEVGWITTACDLWENNKRQIQDGLAKKGGNSWKIETATIAKGIELLRGRGVVIAEVIHDENSSIDSLLNGYGILGQKDLWHKCKNVTAKFRELQEKKKSASDCNIDNCGSAEDVALFNVKELKEWLRARGQPVSGNKPELCSRIVTHLQLAESALPLQRARPYAYPKLQANDMAYKLKSWIYTACHGVAKRRDEGTSLLTLDILNGSDHWAGLHEFCRILHDTRKCILPDWDSETCRHYKPNSTTHEAVTTFLTKHITVARMKYYRKARENFLSHAYIIAANVNIRKVCLMATHSTSFPSGKISPITNHWPPIHDDLQKATCGRTLGRLLELRSSRLPSS</sequence>
<proteinExistence type="predicted"/>
<protein>
    <recommendedName>
        <fullName evidence="2">SAP domain-containing protein</fullName>
    </recommendedName>
</protein>
<dbReference type="SMART" id="SM00513">
    <property type="entry name" value="SAP"/>
    <property type="match status" value="1"/>
</dbReference>
<reference evidence="3 4" key="1">
    <citation type="submission" date="2024-09" db="EMBL/GenBank/DDBJ databases">
        <title>Chromosome-scale assembly of Riccia sorocarpa.</title>
        <authorList>
            <person name="Paukszto L."/>
        </authorList>
    </citation>
    <scope>NUCLEOTIDE SEQUENCE [LARGE SCALE GENOMIC DNA]</scope>
    <source>
        <strain evidence="3">LP-2024</strain>
        <tissue evidence="3">Aerial parts of the thallus</tissue>
    </source>
</reference>
<dbReference type="Proteomes" id="UP001633002">
    <property type="component" value="Unassembled WGS sequence"/>
</dbReference>
<dbReference type="EMBL" id="JBJQOH010000004">
    <property type="protein sequence ID" value="KAL3686851.1"/>
    <property type="molecule type" value="Genomic_DNA"/>
</dbReference>
<keyword evidence="4" id="KW-1185">Reference proteome</keyword>
<feature type="domain" description="SAP" evidence="2">
    <location>
        <begin position="182"/>
        <end position="216"/>
    </location>
</feature>
<dbReference type="AlphaFoldDB" id="A0ABD3H7Q9"/>
<dbReference type="InterPro" id="IPR036361">
    <property type="entry name" value="SAP_dom_sf"/>
</dbReference>
<organism evidence="3 4">
    <name type="scientific">Riccia sorocarpa</name>
    <dbReference type="NCBI Taxonomy" id="122646"/>
    <lineage>
        <taxon>Eukaryota</taxon>
        <taxon>Viridiplantae</taxon>
        <taxon>Streptophyta</taxon>
        <taxon>Embryophyta</taxon>
        <taxon>Marchantiophyta</taxon>
        <taxon>Marchantiopsida</taxon>
        <taxon>Marchantiidae</taxon>
        <taxon>Marchantiales</taxon>
        <taxon>Ricciaceae</taxon>
        <taxon>Riccia</taxon>
    </lineage>
</organism>
<dbReference type="PROSITE" id="PS50800">
    <property type="entry name" value="SAP"/>
    <property type="match status" value="1"/>
</dbReference>
<gene>
    <name evidence="3" type="ORF">R1sor_013160</name>
</gene>